<feature type="chain" id="PRO_5030725492" evidence="2">
    <location>
        <begin position="26"/>
        <end position="556"/>
    </location>
</feature>
<keyword evidence="2" id="KW-0732">Signal</keyword>
<dbReference type="InterPro" id="IPR011659">
    <property type="entry name" value="WD40"/>
</dbReference>
<dbReference type="EMBL" id="JACHGW010000002">
    <property type="protein sequence ID" value="MBB6050511.1"/>
    <property type="molecule type" value="Genomic_DNA"/>
</dbReference>
<dbReference type="PANTHER" id="PTHR36842">
    <property type="entry name" value="PROTEIN TOLB HOMOLOG"/>
    <property type="match status" value="1"/>
</dbReference>
<evidence type="ECO:0000256" key="2">
    <source>
        <dbReference type="SAM" id="SignalP"/>
    </source>
</evidence>
<comment type="similarity">
    <text evidence="1">Belongs to the TolB family.</text>
</comment>
<organism evidence="3 4">
    <name type="scientific">Armatimonas rosea</name>
    <dbReference type="NCBI Taxonomy" id="685828"/>
    <lineage>
        <taxon>Bacteria</taxon>
        <taxon>Bacillati</taxon>
        <taxon>Armatimonadota</taxon>
        <taxon>Armatimonadia</taxon>
        <taxon>Armatimonadales</taxon>
        <taxon>Armatimonadaceae</taxon>
        <taxon>Armatimonas</taxon>
    </lineage>
</organism>
<dbReference type="Gene3D" id="2.120.10.30">
    <property type="entry name" value="TolB, C-terminal domain"/>
    <property type="match status" value="3"/>
</dbReference>
<dbReference type="Proteomes" id="UP000520814">
    <property type="component" value="Unassembled WGS sequence"/>
</dbReference>
<gene>
    <name evidence="3" type="ORF">HNQ39_002302</name>
</gene>
<keyword evidence="4" id="KW-1185">Reference proteome</keyword>
<dbReference type="RefSeq" id="WP_184195602.1">
    <property type="nucleotide sequence ID" value="NZ_JACHGW010000002.1"/>
</dbReference>
<accession>A0A7W9SPQ5</accession>
<evidence type="ECO:0000256" key="1">
    <source>
        <dbReference type="ARBA" id="ARBA00009820"/>
    </source>
</evidence>
<dbReference type="SUPFAM" id="SSF82171">
    <property type="entry name" value="DPP6 N-terminal domain-like"/>
    <property type="match status" value="1"/>
</dbReference>
<dbReference type="PROSITE" id="PS51257">
    <property type="entry name" value="PROKAR_LIPOPROTEIN"/>
    <property type="match status" value="1"/>
</dbReference>
<comment type="caution">
    <text evidence="3">The sequence shown here is derived from an EMBL/GenBank/DDBJ whole genome shotgun (WGS) entry which is preliminary data.</text>
</comment>
<name>A0A7W9SPQ5_ARMRO</name>
<dbReference type="AlphaFoldDB" id="A0A7W9SPQ5"/>
<evidence type="ECO:0000313" key="4">
    <source>
        <dbReference type="Proteomes" id="UP000520814"/>
    </source>
</evidence>
<protein>
    <submittedName>
        <fullName evidence="3">Tol biopolymer transport system component</fullName>
    </submittedName>
</protein>
<evidence type="ECO:0000313" key="3">
    <source>
        <dbReference type="EMBL" id="MBB6050511.1"/>
    </source>
</evidence>
<dbReference type="InterPro" id="IPR011042">
    <property type="entry name" value="6-blade_b-propeller_TolB-like"/>
</dbReference>
<feature type="signal peptide" evidence="2">
    <location>
        <begin position="1"/>
        <end position="25"/>
    </location>
</feature>
<proteinExistence type="inferred from homology"/>
<dbReference type="PANTHER" id="PTHR36842:SF1">
    <property type="entry name" value="PROTEIN TOLB"/>
    <property type="match status" value="1"/>
</dbReference>
<dbReference type="Pfam" id="PF07676">
    <property type="entry name" value="PD40"/>
    <property type="match status" value="5"/>
</dbReference>
<reference evidence="3 4" key="1">
    <citation type="submission" date="2020-08" db="EMBL/GenBank/DDBJ databases">
        <title>Genomic Encyclopedia of Type Strains, Phase IV (KMG-IV): sequencing the most valuable type-strain genomes for metagenomic binning, comparative biology and taxonomic classification.</title>
        <authorList>
            <person name="Goeker M."/>
        </authorList>
    </citation>
    <scope>NUCLEOTIDE SEQUENCE [LARGE SCALE GENOMIC DNA]</scope>
    <source>
        <strain evidence="3 4">DSM 23562</strain>
    </source>
</reference>
<sequence length="556" mass="60099">MKLRPLLSAPWAISLVSLASLTVAAGCGGSSSKTGAEATRSASVSLSIRWPEQTRLIPVGAQSIAIELRDSAGALLLPLRVIPRPTSGSTSTVVFNNLSRGDIVIKASAYPTTTGTGVAQARGTVGATLVSGQTTAAALTMDSTIDRVEIYSPGPLSFTKGGRLDLFAIAYNSAGESVFVDNSQWEWSISNGTDFLFYPSGDYAAVESNAIAFTYITLRDKESGKTTTVPVFSHRTNSEKIIFTSNRDGDEEIYSMSADGSGVQRLTSTANRDDLSILSPDGSKIAYACQPSSDGEVCMMNTDGSGQVNITNTAFNDQPFSFSPDSKKVAIMTNRYLTGGYEIATMNLDGTGVTRLTNNTNIDDAAPMFSPDGKKIVFTSKRNNNTDIYIVNADGTGENRLTTDPKFDESPMFSPDGKKIVFTSFRNTYNEIYTMNIDGTNQTRLTNANEGNYNPIFSPDGKKILFVRLYYLFSRDICIMDADGSNFKRLTNNSIEETRPTFSPDGQSILFESYTAGKGELYKMNLDGTGLINLTNNPASDSYSSWLGSRNDYNLF</sequence>